<feature type="signal peptide" evidence="2">
    <location>
        <begin position="1"/>
        <end position="25"/>
    </location>
</feature>
<name>S7W8L2_SPRLO</name>
<gene>
    <name evidence="3" type="ORF">SLOPH_527</name>
</gene>
<sequence>MVNFLNLFIIFIILNYEGFIHNIGASNNNIPPKDTKHILTLENIQDEKYEINGQILYYSPNSISKEQYVKITEIEYDGIEIEFMDKNNLPIYIEEFEFHNILSGNLKRNDCDYYFRILSVILKVTIFIEERCFRTTLWHSTYISKPIKIYTSLQDQLLESICILDLSFSYQYVILPSNWFDNTTSSNLEYSENQNIYDVDILKVKKIDRFMYVLNNLKINKDSKTYNINYFRFDHVYSNLYTKIYYYGANGHAMIEGYTGKSTNRYNMNENILVSYTKTNKPQDMNNNNTIQYENNLENQSVPVNTSTISKISCNTQIDEVDNPNLDLINKCQNCQKNVESKEPQVKLGDLNTKDREQLKKRRETDESQIL</sequence>
<reference evidence="4" key="1">
    <citation type="journal article" date="2013" name="PLoS Genet.">
        <title>The genome of Spraguea lophii and the basis of host-microsporidian interactions.</title>
        <authorList>
            <person name="Campbell S.E."/>
            <person name="Williams T.A."/>
            <person name="Yousuf A."/>
            <person name="Soanes D.M."/>
            <person name="Paszkiewicz K.H."/>
            <person name="Williams B.A.P."/>
        </authorList>
    </citation>
    <scope>NUCLEOTIDE SEQUENCE [LARGE SCALE GENOMIC DNA]</scope>
    <source>
        <strain evidence="4">42_110</strain>
    </source>
</reference>
<dbReference type="VEuPathDB" id="MicrosporidiaDB:SLOPH_527"/>
<feature type="region of interest" description="Disordered" evidence="1">
    <location>
        <begin position="341"/>
        <end position="371"/>
    </location>
</feature>
<evidence type="ECO:0000313" key="4">
    <source>
        <dbReference type="Proteomes" id="UP000014978"/>
    </source>
</evidence>
<evidence type="ECO:0000313" key="3">
    <source>
        <dbReference type="EMBL" id="EPR78077.1"/>
    </source>
</evidence>
<comment type="caution">
    <text evidence="3">The sequence shown here is derived from an EMBL/GenBank/DDBJ whole genome shotgun (WGS) entry which is preliminary data.</text>
</comment>
<feature type="chain" id="PRO_5004558784" evidence="2">
    <location>
        <begin position="26"/>
        <end position="371"/>
    </location>
</feature>
<dbReference type="Proteomes" id="UP000014978">
    <property type="component" value="Unassembled WGS sequence"/>
</dbReference>
<dbReference type="EMBL" id="ATCN01001047">
    <property type="protein sequence ID" value="EPR78077.1"/>
    <property type="molecule type" value="Genomic_DNA"/>
</dbReference>
<feature type="compositionally biased region" description="Basic and acidic residues" evidence="1">
    <location>
        <begin position="352"/>
        <end position="371"/>
    </location>
</feature>
<accession>S7W8L2</accession>
<proteinExistence type="predicted"/>
<dbReference type="HOGENOM" id="CLU_078691_0_0_1"/>
<keyword evidence="2" id="KW-0732">Signal</keyword>
<dbReference type="OrthoDB" id="408631at2759"/>
<protein>
    <submittedName>
        <fullName evidence="3">Uncharacterized protein</fullName>
    </submittedName>
</protein>
<evidence type="ECO:0000256" key="1">
    <source>
        <dbReference type="SAM" id="MobiDB-lite"/>
    </source>
</evidence>
<dbReference type="AlphaFoldDB" id="S7W8L2"/>
<dbReference type="InParanoid" id="S7W8L2"/>
<evidence type="ECO:0000256" key="2">
    <source>
        <dbReference type="SAM" id="SignalP"/>
    </source>
</evidence>
<organism evidence="3 4">
    <name type="scientific">Spraguea lophii (strain 42_110)</name>
    <name type="common">Microsporidian parasite</name>
    <dbReference type="NCBI Taxonomy" id="1358809"/>
    <lineage>
        <taxon>Eukaryota</taxon>
        <taxon>Fungi</taxon>
        <taxon>Fungi incertae sedis</taxon>
        <taxon>Microsporidia</taxon>
        <taxon>Spragueidae</taxon>
        <taxon>Spraguea</taxon>
    </lineage>
</organism>
<keyword evidence="4" id="KW-1185">Reference proteome</keyword>